<comment type="caution">
    <text evidence="2">The sequence shown here is derived from an EMBL/GenBank/DDBJ whole genome shotgun (WGS) entry which is preliminary data.</text>
</comment>
<dbReference type="PANTHER" id="PTHR43433">
    <property type="entry name" value="HYDROLASE, ALPHA/BETA FOLD FAMILY PROTEIN"/>
    <property type="match status" value="1"/>
</dbReference>
<dbReference type="RefSeq" id="WP_207879545.1">
    <property type="nucleotide sequence ID" value="NZ_JAFVMF010000003.1"/>
</dbReference>
<name>A0ABS3LSQ6_9PROT</name>
<dbReference type="Proteomes" id="UP000664771">
    <property type="component" value="Unassembled WGS sequence"/>
</dbReference>
<dbReference type="Gene3D" id="3.40.50.1820">
    <property type="entry name" value="alpha/beta hydrolase"/>
    <property type="match status" value="1"/>
</dbReference>
<evidence type="ECO:0000313" key="2">
    <source>
        <dbReference type="EMBL" id="MBO1358945.1"/>
    </source>
</evidence>
<dbReference type="PANTHER" id="PTHR43433:SF5">
    <property type="entry name" value="AB HYDROLASE-1 DOMAIN-CONTAINING PROTEIN"/>
    <property type="match status" value="1"/>
</dbReference>
<proteinExistence type="predicted"/>
<dbReference type="InterPro" id="IPR029058">
    <property type="entry name" value="AB_hydrolase_fold"/>
</dbReference>
<protein>
    <submittedName>
        <fullName evidence="2">Alpha/beta hydrolase</fullName>
    </submittedName>
</protein>
<reference evidence="2 3" key="1">
    <citation type="submission" date="2021-03" db="EMBL/GenBank/DDBJ databases">
        <title>The complete genome sequence of Acetobacter sacchari TBRC 11175.</title>
        <authorList>
            <person name="Charoenyingcharoen P."/>
            <person name="Yukphan P."/>
        </authorList>
    </citation>
    <scope>NUCLEOTIDE SEQUENCE [LARGE SCALE GENOMIC DNA]</scope>
    <source>
        <strain evidence="2 3">TBRC 11175</strain>
    </source>
</reference>
<keyword evidence="2" id="KW-0378">Hydrolase</keyword>
<sequence length="304" mass="32261">MTIVSANGIELAYDSFGDESRPAILLISGLGTQMIRWTASFCAALVDRGYRVIRFDNRDSGRSTHFTQSAPPDFSMLGAALAAGKRPDVPYTLYDMAADAVGLLDVLSITRAHVVGRSMGGMIAQVMASEYPDRVLSLTSIMSSTGNPSLPQAAPAVMAAMMGPGPDPFADEEGFLVHSSAFARLIAGTGRAFDEGQHRTLVREELQRDYDPTGAGRQIAAMAVAGDRRSRLATILAPTLVIHGKDDPLIPPACGEDTAASVPRSELMMVEGMGHELPPQLYGLVAEGIQRTAQAAQDRTPISS</sequence>
<dbReference type="Pfam" id="PF00561">
    <property type="entry name" value="Abhydrolase_1"/>
    <property type="match status" value="1"/>
</dbReference>
<dbReference type="GO" id="GO:0016787">
    <property type="term" value="F:hydrolase activity"/>
    <property type="evidence" value="ECO:0007669"/>
    <property type="project" value="UniProtKB-KW"/>
</dbReference>
<accession>A0ABS3LSQ6</accession>
<keyword evidence="3" id="KW-1185">Reference proteome</keyword>
<dbReference type="EMBL" id="JAFVMF010000003">
    <property type="protein sequence ID" value="MBO1358945.1"/>
    <property type="molecule type" value="Genomic_DNA"/>
</dbReference>
<organism evidence="2 3">
    <name type="scientific">Acetobacter sacchari</name>
    <dbReference type="NCBI Taxonomy" id="2661687"/>
    <lineage>
        <taxon>Bacteria</taxon>
        <taxon>Pseudomonadati</taxon>
        <taxon>Pseudomonadota</taxon>
        <taxon>Alphaproteobacteria</taxon>
        <taxon>Acetobacterales</taxon>
        <taxon>Acetobacteraceae</taxon>
        <taxon>Acetobacter</taxon>
    </lineage>
</organism>
<dbReference type="InterPro" id="IPR000073">
    <property type="entry name" value="AB_hydrolase_1"/>
</dbReference>
<evidence type="ECO:0000313" key="3">
    <source>
        <dbReference type="Proteomes" id="UP000664771"/>
    </source>
</evidence>
<gene>
    <name evidence="2" type="ORF">J2D73_03915</name>
</gene>
<feature type="domain" description="AB hydrolase-1" evidence="1">
    <location>
        <begin position="22"/>
        <end position="154"/>
    </location>
</feature>
<dbReference type="InterPro" id="IPR050471">
    <property type="entry name" value="AB_hydrolase"/>
</dbReference>
<dbReference type="SUPFAM" id="SSF53474">
    <property type="entry name" value="alpha/beta-Hydrolases"/>
    <property type="match status" value="1"/>
</dbReference>
<evidence type="ECO:0000259" key="1">
    <source>
        <dbReference type="Pfam" id="PF00561"/>
    </source>
</evidence>